<accession>A0A5B9W5X8</accession>
<protein>
    <submittedName>
        <fullName evidence="2">Uncharacterized protein</fullName>
    </submittedName>
</protein>
<dbReference type="Proteomes" id="UP000324233">
    <property type="component" value="Chromosome"/>
</dbReference>
<dbReference type="KEGG" id="agv:OJF2_41670"/>
<name>A0A5B9W5X8_9BACT</name>
<feature type="coiled-coil region" evidence="1">
    <location>
        <begin position="26"/>
        <end position="64"/>
    </location>
</feature>
<dbReference type="RefSeq" id="WP_148595394.1">
    <property type="nucleotide sequence ID" value="NZ_CP042997.1"/>
</dbReference>
<dbReference type="Gene3D" id="1.10.287.1490">
    <property type="match status" value="1"/>
</dbReference>
<keyword evidence="3" id="KW-1185">Reference proteome</keyword>
<sequence>MSTAGKVLIVLIVLGIIGWALLAAGVDELNRNNNNALVELEKKVEQLQKDVKDAQVRISRVKDATTVMQEKIDRDVATLHARYTDVQRASSKIRDELARVQYERSVVQEHVEGAEKSRTERTSEVAAETKNLADKRAEVEGLKAKDAELVKQLEDLREQFKKTLAANAQALTRR</sequence>
<dbReference type="SUPFAM" id="SSF90257">
    <property type="entry name" value="Myosin rod fragments"/>
    <property type="match status" value="1"/>
</dbReference>
<proteinExistence type="predicted"/>
<organism evidence="2 3">
    <name type="scientific">Aquisphaera giovannonii</name>
    <dbReference type="NCBI Taxonomy" id="406548"/>
    <lineage>
        <taxon>Bacteria</taxon>
        <taxon>Pseudomonadati</taxon>
        <taxon>Planctomycetota</taxon>
        <taxon>Planctomycetia</taxon>
        <taxon>Isosphaerales</taxon>
        <taxon>Isosphaeraceae</taxon>
        <taxon>Aquisphaera</taxon>
    </lineage>
</organism>
<dbReference type="AlphaFoldDB" id="A0A5B9W5X8"/>
<evidence type="ECO:0000313" key="3">
    <source>
        <dbReference type="Proteomes" id="UP000324233"/>
    </source>
</evidence>
<gene>
    <name evidence="2" type="ORF">OJF2_41670</name>
</gene>
<evidence type="ECO:0000256" key="1">
    <source>
        <dbReference type="SAM" id="Coils"/>
    </source>
</evidence>
<keyword evidence="1" id="KW-0175">Coiled coil</keyword>
<reference evidence="2 3" key="1">
    <citation type="submission" date="2019-08" db="EMBL/GenBank/DDBJ databases">
        <title>Deep-cultivation of Planctomycetes and their phenomic and genomic characterization uncovers novel biology.</title>
        <authorList>
            <person name="Wiegand S."/>
            <person name="Jogler M."/>
            <person name="Boedeker C."/>
            <person name="Pinto D."/>
            <person name="Vollmers J."/>
            <person name="Rivas-Marin E."/>
            <person name="Kohn T."/>
            <person name="Peeters S.H."/>
            <person name="Heuer A."/>
            <person name="Rast P."/>
            <person name="Oberbeckmann S."/>
            <person name="Bunk B."/>
            <person name="Jeske O."/>
            <person name="Meyerdierks A."/>
            <person name="Storesund J.E."/>
            <person name="Kallscheuer N."/>
            <person name="Luecker S."/>
            <person name="Lage O.M."/>
            <person name="Pohl T."/>
            <person name="Merkel B.J."/>
            <person name="Hornburger P."/>
            <person name="Mueller R.-W."/>
            <person name="Bruemmer F."/>
            <person name="Labrenz M."/>
            <person name="Spormann A.M."/>
            <person name="Op den Camp H."/>
            <person name="Overmann J."/>
            <person name="Amann R."/>
            <person name="Jetten M.S.M."/>
            <person name="Mascher T."/>
            <person name="Medema M.H."/>
            <person name="Devos D.P."/>
            <person name="Kaster A.-K."/>
            <person name="Ovreas L."/>
            <person name="Rohde M."/>
            <person name="Galperin M.Y."/>
            <person name="Jogler C."/>
        </authorList>
    </citation>
    <scope>NUCLEOTIDE SEQUENCE [LARGE SCALE GENOMIC DNA]</scope>
    <source>
        <strain evidence="2 3">OJF2</strain>
    </source>
</reference>
<feature type="coiled-coil region" evidence="1">
    <location>
        <begin position="125"/>
        <end position="173"/>
    </location>
</feature>
<evidence type="ECO:0000313" key="2">
    <source>
        <dbReference type="EMBL" id="QEH35614.1"/>
    </source>
</evidence>
<dbReference type="EMBL" id="CP042997">
    <property type="protein sequence ID" value="QEH35614.1"/>
    <property type="molecule type" value="Genomic_DNA"/>
</dbReference>